<dbReference type="Proteomes" id="UP000250235">
    <property type="component" value="Unassembled WGS sequence"/>
</dbReference>
<dbReference type="EMBL" id="KV010289">
    <property type="protein sequence ID" value="KZV27803.1"/>
    <property type="molecule type" value="Genomic_DNA"/>
</dbReference>
<reference evidence="2 3" key="1">
    <citation type="journal article" date="2015" name="Proc. Natl. Acad. Sci. U.S.A.">
        <title>The resurrection genome of Boea hygrometrica: A blueprint for survival of dehydration.</title>
        <authorList>
            <person name="Xiao L."/>
            <person name="Yang G."/>
            <person name="Zhang L."/>
            <person name="Yang X."/>
            <person name="Zhao S."/>
            <person name="Ji Z."/>
            <person name="Zhou Q."/>
            <person name="Hu M."/>
            <person name="Wang Y."/>
            <person name="Chen M."/>
            <person name="Xu Y."/>
            <person name="Jin H."/>
            <person name="Xiao X."/>
            <person name="Hu G."/>
            <person name="Bao F."/>
            <person name="Hu Y."/>
            <person name="Wan P."/>
            <person name="Li L."/>
            <person name="Deng X."/>
            <person name="Kuang T."/>
            <person name="Xiang C."/>
            <person name="Zhu J.K."/>
            <person name="Oliver M.J."/>
            <person name="He Y."/>
        </authorList>
    </citation>
    <scope>NUCLEOTIDE SEQUENCE [LARGE SCALE GENOMIC DNA]</scope>
    <source>
        <strain evidence="3">cv. XS01</strain>
    </source>
</reference>
<evidence type="ECO:0000313" key="2">
    <source>
        <dbReference type="EMBL" id="KZV27803.1"/>
    </source>
</evidence>
<dbReference type="AlphaFoldDB" id="A0A2Z7B0M5"/>
<organism evidence="2 3">
    <name type="scientific">Dorcoceras hygrometricum</name>
    <dbReference type="NCBI Taxonomy" id="472368"/>
    <lineage>
        <taxon>Eukaryota</taxon>
        <taxon>Viridiplantae</taxon>
        <taxon>Streptophyta</taxon>
        <taxon>Embryophyta</taxon>
        <taxon>Tracheophyta</taxon>
        <taxon>Spermatophyta</taxon>
        <taxon>Magnoliopsida</taxon>
        <taxon>eudicotyledons</taxon>
        <taxon>Gunneridae</taxon>
        <taxon>Pentapetalae</taxon>
        <taxon>asterids</taxon>
        <taxon>lamiids</taxon>
        <taxon>Lamiales</taxon>
        <taxon>Gesneriaceae</taxon>
        <taxon>Didymocarpoideae</taxon>
        <taxon>Trichosporeae</taxon>
        <taxon>Loxocarpinae</taxon>
        <taxon>Dorcoceras</taxon>
    </lineage>
</organism>
<accession>A0A2Z7B0M5</accession>
<keyword evidence="3" id="KW-1185">Reference proteome</keyword>
<keyword evidence="2" id="KW-0808">Transferase</keyword>
<name>A0A2Z7B0M5_9LAMI</name>
<gene>
    <name evidence="2" type="ORF">F511_34200</name>
</gene>
<proteinExistence type="predicted"/>
<evidence type="ECO:0000256" key="1">
    <source>
        <dbReference type="SAM" id="MobiDB-lite"/>
    </source>
</evidence>
<sequence>MCSNILFNGFRSAVVFSSSQHFAQQLVHLHCNSWEEVLVTGCPDAGLKTSAFDWITVAIYWFPLGDVPAGYHHRKNHRLNLSLSADIADIIVSDHNFFQSAMLTSSLMLTASSNRNADAAVDPPIRSTTGNDLPPISLHYKADGFCHGRNHLEKLIGTSPIARRRAAAIGGGGRRPAACVRWWRGGGRDLVALLKSSSYAQHIELKFPCGNHESSTCVTLNGSGIQLAVAPNHCGSEITISDLPNGSCVQYGPFNTYIPIRSTTIGKSRVARDPISMRTSWRSNSDITSVTRVSMTFRVVRTNQYNQDLGLIHSTNGNHLESPNEGSSIYHQQAPPLLSSLKPPPPPPSSPEIRSGQFDEENPSVKISSGLLVQADEGVSHPVVDLIGVNYRNLP</sequence>
<protein>
    <submittedName>
        <fullName evidence="2">Tau class glutathione S-transferase</fullName>
    </submittedName>
</protein>
<feature type="region of interest" description="Disordered" evidence="1">
    <location>
        <begin position="314"/>
        <end position="365"/>
    </location>
</feature>
<evidence type="ECO:0000313" key="3">
    <source>
        <dbReference type="Proteomes" id="UP000250235"/>
    </source>
</evidence>
<dbReference type="GO" id="GO:0016740">
    <property type="term" value="F:transferase activity"/>
    <property type="evidence" value="ECO:0007669"/>
    <property type="project" value="UniProtKB-KW"/>
</dbReference>
<feature type="compositionally biased region" description="Polar residues" evidence="1">
    <location>
        <begin position="314"/>
        <end position="331"/>
    </location>
</feature>